<accession>K0KIZ1</accession>
<proteinExistence type="predicted"/>
<keyword evidence="2" id="KW-1185">Reference proteome</keyword>
<dbReference type="InParanoid" id="K0KIZ1"/>
<dbReference type="EMBL" id="CAIF01000184">
    <property type="protein sequence ID" value="CCH45190.1"/>
    <property type="molecule type" value="Genomic_DNA"/>
</dbReference>
<comment type="caution">
    <text evidence="1">The sequence shown here is derived from an EMBL/GenBank/DDBJ whole genome shotgun (WGS) entry which is preliminary data.</text>
</comment>
<evidence type="ECO:0000313" key="1">
    <source>
        <dbReference type="EMBL" id="CCH45190.1"/>
    </source>
</evidence>
<protein>
    <submittedName>
        <fullName evidence="1">Uncharacterized protein</fullName>
    </submittedName>
</protein>
<dbReference type="AlphaFoldDB" id="K0KIZ1"/>
<evidence type="ECO:0000313" key="2">
    <source>
        <dbReference type="Proteomes" id="UP000009328"/>
    </source>
</evidence>
<dbReference type="Proteomes" id="UP000009328">
    <property type="component" value="Unassembled WGS sequence"/>
</dbReference>
<organism evidence="1 2">
    <name type="scientific">Wickerhamomyces ciferrii (strain ATCC 14091 / BCRC 22168 / CBS 111 / JCM 3599 / NBRC 0793 / NRRL Y-1031 F-60-10)</name>
    <name type="common">Yeast</name>
    <name type="synonym">Pichia ciferrii</name>
    <dbReference type="NCBI Taxonomy" id="1206466"/>
    <lineage>
        <taxon>Eukaryota</taxon>
        <taxon>Fungi</taxon>
        <taxon>Dikarya</taxon>
        <taxon>Ascomycota</taxon>
        <taxon>Saccharomycotina</taxon>
        <taxon>Saccharomycetes</taxon>
        <taxon>Phaffomycetales</taxon>
        <taxon>Wickerhamomycetaceae</taxon>
        <taxon>Wickerhamomyces</taxon>
    </lineage>
</organism>
<gene>
    <name evidence="1" type="ORF">BN7_4771</name>
</gene>
<reference evidence="1 2" key="1">
    <citation type="journal article" date="2012" name="Eukaryot. Cell">
        <title>Draft genome sequence of Wickerhamomyces ciferrii NRRL Y-1031 F-60-10.</title>
        <authorList>
            <person name="Schneider J."/>
            <person name="Andrea H."/>
            <person name="Blom J."/>
            <person name="Jaenicke S."/>
            <person name="Ruckert C."/>
            <person name="Schorsch C."/>
            <person name="Szczepanowski R."/>
            <person name="Farwick M."/>
            <person name="Goesmann A."/>
            <person name="Puhler A."/>
            <person name="Schaffer S."/>
            <person name="Tauch A."/>
            <person name="Kohler T."/>
            <person name="Brinkrolf K."/>
        </authorList>
    </citation>
    <scope>NUCLEOTIDE SEQUENCE [LARGE SCALE GENOMIC DNA]</scope>
    <source>
        <strain evidence="2">ATCC 14091 / BCRC 22168 / CBS 111 / JCM 3599 / NBRC 0793 / NRRL Y-1031 F-60-10</strain>
    </source>
</reference>
<sequence>MKIEKYSEYIIEISAELYDPTSYRYVGNIARHDEPNNLLIAKSPKNFKLNHETFNNLSRDKAEKKLARVFKKFPKPVRELSLIYKSIEINWQNVDECMESTCKCQFFLMPGYDLKDCLIEILSNLIKNFQSDIPDFLNTECFGNGLEMVRENKLLMIITHEDEDDQLPLRIILESLISYVLSDEYEEEIIPEQSSYDHEVKAYEFNYQDQLKLMVIWGEKAEQVMLEQLNYMISNDVLSEPSNANVITLIPSYLNYNVSNHNDELPPSYGSSVLK</sequence>
<name>K0KIZ1_WICCF</name>
<dbReference type="HOGENOM" id="CLU_984198_0_0_1"/>